<evidence type="ECO:0000256" key="3">
    <source>
        <dbReference type="ARBA" id="ARBA00009592"/>
    </source>
</evidence>
<dbReference type="GO" id="GO:0012505">
    <property type="term" value="C:endomembrane system"/>
    <property type="evidence" value="ECO:0007669"/>
    <property type="project" value="UniProtKB-SubCell"/>
</dbReference>
<dbReference type="PANTHER" id="PTHR48062">
    <property type="entry name" value="RECEPTOR-LIKE PROTEIN 14"/>
    <property type="match status" value="1"/>
</dbReference>
<dbReference type="InterPro" id="IPR003591">
    <property type="entry name" value="Leu-rich_rpt_typical-subtyp"/>
</dbReference>
<evidence type="ECO:0000256" key="5">
    <source>
        <dbReference type="ARBA" id="ARBA00022614"/>
    </source>
</evidence>
<dbReference type="Pfam" id="PF23598">
    <property type="entry name" value="LRR_14"/>
    <property type="match status" value="1"/>
</dbReference>
<evidence type="ECO:0000256" key="13">
    <source>
        <dbReference type="SAM" id="Phobius"/>
    </source>
</evidence>
<dbReference type="SUPFAM" id="SSF52058">
    <property type="entry name" value="L domain-like"/>
    <property type="match status" value="1"/>
</dbReference>
<dbReference type="EMBL" id="LR746277">
    <property type="protein sequence ID" value="CAA7407536.1"/>
    <property type="molecule type" value="Genomic_DNA"/>
</dbReference>
<evidence type="ECO:0000256" key="12">
    <source>
        <dbReference type="ARBA" id="ARBA00023180"/>
    </source>
</evidence>
<dbReference type="OrthoDB" id="4691307at2759"/>
<keyword evidence="10 13" id="KW-0472">Membrane</keyword>
<dbReference type="PANTHER" id="PTHR48062:SF56">
    <property type="entry name" value="OS04G0647900 PROTEIN"/>
    <property type="match status" value="1"/>
</dbReference>
<gene>
    <name evidence="15" type="ORF">SI8410_14018214</name>
</gene>
<comment type="subcellular location">
    <subcellularLocation>
        <location evidence="2">Cell membrane</location>
    </subcellularLocation>
    <subcellularLocation>
        <location evidence="1">Membrane</location>
        <topology evidence="1">Single-pass membrane protein</topology>
    </subcellularLocation>
</comment>
<protein>
    <recommendedName>
        <fullName evidence="14">Disease resistance R13L4/SHOC-2-like LRR domain-containing protein</fullName>
    </recommendedName>
</protein>
<sequence length="831" mass="92767">MTKLDLIRNDVGGALPDCLGELSNLEVLNLRYNNLRGGIPTFIGNLSNLHALDLTGNRLQVGVPNVLGHLKKLRILNLSGNQLDKGIPSILGNMSSLHQLHLRQTSLIGEMPKFLGNISELGLLDIGWNNLGGKIPEFLGCLKKLATLKINNNRFKGRIPTSLGNMTSLRHLDMSGNQLEGEIHPTAFYSLSSLEELRLDDNNLRENFSFQYLAKCSRLRVVSLSGNFMLRVQMDYGEPVSILQLSELALSDCDLSKNPNLDESFFLQSQRYLTYIDLSNSGISGSLPTWLFENNINLEQVQFRNSSLEGEFPLLKTPSRLMILDVADNKIGGTLPENFSIIFPSLNILSLKANKLIGSIPSLQFGKRMMNYVVIHLSNNQFSGEIPLLPNQSDFVFFDIENNMLSGEIRGNLPRISYLGGNSFTSLSHSLSSIQNIEIFDVRDNELSGEVPEFILDSQELSTLVLRGNEFHGEIPHDLCKLESLTVLDMSHNTFSGAIPQCSQLMKLNHLNLAVNNLSGKVHDKFTDFAQVEFLNLGGNSYTDNLDWTKGLRRVRMLLLGRNNFYGQIPTHQCRLRYLHLLDLSQSSLSGVIPECLDNSGLGRRVEGNLEIDLGSSLQQILYQKPMTPIAMEDATFRMKGNFHTFRGYNLYLLVGMDLSSNHLEGEIPQKIGNLKSLKSLNLSYNRLTGLIPRTLSLLTSIESLDLSHNELEGPIPSELQELSSLEIFSVAYNRLKGCTPPLKGQFHTFDNSSYEGNADLHGVPIDDACNSKSSDLPQDGDDNDDKAKGILYGLIVSSFVTFFLVTFSILLFNRSYDRIFLWFVTLSYGL</sequence>
<comment type="similarity">
    <text evidence="3">Belongs to the RLP family.</text>
</comment>
<evidence type="ECO:0000313" key="16">
    <source>
        <dbReference type="Proteomes" id="UP000663760"/>
    </source>
</evidence>
<dbReference type="AlphaFoldDB" id="A0A7I8LD20"/>
<reference evidence="15" key="1">
    <citation type="submission" date="2020-02" db="EMBL/GenBank/DDBJ databases">
        <authorList>
            <person name="Scholz U."/>
            <person name="Mascher M."/>
            <person name="Fiebig A."/>
        </authorList>
    </citation>
    <scope>NUCLEOTIDE SEQUENCE</scope>
</reference>
<keyword evidence="12" id="KW-0325">Glycoprotein</keyword>
<evidence type="ECO:0000256" key="2">
    <source>
        <dbReference type="ARBA" id="ARBA00004236"/>
    </source>
</evidence>
<dbReference type="InterPro" id="IPR055414">
    <property type="entry name" value="LRR_R13L4/SHOC2-like"/>
</dbReference>
<evidence type="ECO:0000256" key="4">
    <source>
        <dbReference type="ARBA" id="ARBA00022475"/>
    </source>
</evidence>
<keyword evidence="16" id="KW-1185">Reference proteome</keyword>
<keyword evidence="8" id="KW-0677">Repeat</keyword>
<dbReference type="InterPro" id="IPR051502">
    <property type="entry name" value="RLP_Defense_Trigger"/>
</dbReference>
<dbReference type="GO" id="GO:0005886">
    <property type="term" value="C:plasma membrane"/>
    <property type="evidence" value="ECO:0007669"/>
    <property type="project" value="UniProtKB-SubCell"/>
</dbReference>
<keyword evidence="9 13" id="KW-1133">Transmembrane helix</keyword>
<feature type="domain" description="Disease resistance R13L4/SHOC-2-like LRR" evidence="14">
    <location>
        <begin position="17"/>
        <end position="130"/>
    </location>
</feature>
<dbReference type="InterPro" id="IPR032675">
    <property type="entry name" value="LRR_dom_sf"/>
</dbReference>
<evidence type="ECO:0000256" key="7">
    <source>
        <dbReference type="ARBA" id="ARBA00022729"/>
    </source>
</evidence>
<keyword evidence="5" id="KW-0433">Leucine-rich repeat</keyword>
<evidence type="ECO:0000259" key="14">
    <source>
        <dbReference type="Pfam" id="PF23598"/>
    </source>
</evidence>
<evidence type="ECO:0000313" key="15">
    <source>
        <dbReference type="EMBL" id="CAA7407536.1"/>
    </source>
</evidence>
<dbReference type="Pfam" id="PF13855">
    <property type="entry name" value="LRR_8"/>
    <property type="match status" value="2"/>
</dbReference>
<dbReference type="InterPro" id="IPR001611">
    <property type="entry name" value="Leu-rich_rpt"/>
</dbReference>
<dbReference type="PRINTS" id="PR00019">
    <property type="entry name" value="LEURICHRPT"/>
</dbReference>
<dbReference type="Pfam" id="PF00560">
    <property type="entry name" value="LRR_1"/>
    <property type="match status" value="3"/>
</dbReference>
<dbReference type="Proteomes" id="UP000663760">
    <property type="component" value="Chromosome 14"/>
</dbReference>
<evidence type="ECO:0000256" key="1">
    <source>
        <dbReference type="ARBA" id="ARBA00004167"/>
    </source>
</evidence>
<evidence type="ECO:0000256" key="9">
    <source>
        <dbReference type="ARBA" id="ARBA00022989"/>
    </source>
</evidence>
<organism evidence="15 16">
    <name type="scientific">Spirodela intermedia</name>
    <name type="common">Intermediate duckweed</name>
    <dbReference type="NCBI Taxonomy" id="51605"/>
    <lineage>
        <taxon>Eukaryota</taxon>
        <taxon>Viridiplantae</taxon>
        <taxon>Streptophyta</taxon>
        <taxon>Embryophyta</taxon>
        <taxon>Tracheophyta</taxon>
        <taxon>Spermatophyta</taxon>
        <taxon>Magnoliopsida</taxon>
        <taxon>Liliopsida</taxon>
        <taxon>Araceae</taxon>
        <taxon>Lemnoideae</taxon>
        <taxon>Spirodela</taxon>
    </lineage>
</organism>
<feature type="transmembrane region" description="Helical" evidence="13">
    <location>
        <begin position="791"/>
        <end position="813"/>
    </location>
</feature>
<dbReference type="FunFam" id="3.80.10.10:FF:000213">
    <property type="entry name" value="Tyrosine-sulfated glycopeptide receptor 1"/>
    <property type="match status" value="1"/>
</dbReference>
<accession>A0A7I8LD20</accession>
<evidence type="ECO:0000256" key="11">
    <source>
        <dbReference type="ARBA" id="ARBA00023170"/>
    </source>
</evidence>
<evidence type="ECO:0000256" key="8">
    <source>
        <dbReference type="ARBA" id="ARBA00022737"/>
    </source>
</evidence>
<proteinExistence type="inferred from homology"/>
<dbReference type="FunFam" id="3.80.10.10:FF:000041">
    <property type="entry name" value="LRR receptor-like serine/threonine-protein kinase ERECTA"/>
    <property type="match status" value="1"/>
</dbReference>
<evidence type="ECO:0000256" key="10">
    <source>
        <dbReference type="ARBA" id="ARBA00023136"/>
    </source>
</evidence>
<keyword evidence="11" id="KW-0675">Receptor</keyword>
<dbReference type="SMART" id="SM00369">
    <property type="entry name" value="LRR_TYP"/>
    <property type="match status" value="8"/>
</dbReference>
<keyword evidence="6 13" id="KW-0812">Transmembrane</keyword>
<keyword evidence="4" id="KW-1003">Cell membrane</keyword>
<dbReference type="FunFam" id="3.80.10.10:FF:000095">
    <property type="entry name" value="LRR receptor-like serine/threonine-protein kinase GSO1"/>
    <property type="match status" value="1"/>
</dbReference>
<name>A0A7I8LD20_SPIIN</name>
<dbReference type="Gene3D" id="3.80.10.10">
    <property type="entry name" value="Ribonuclease Inhibitor"/>
    <property type="match status" value="3"/>
</dbReference>
<keyword evidence="7" id="KW-0732">Signal</keyword>
<evidence type="ECO:0000256" key="6">
    <source>
        <dbReference type="ARBA" id="ARBA00022692"/>
    </source>
</evidence>
<dbReference type="SUPFAM" id="SSF52047">
    <property type="entry name" value="RNI-like"/>
    <property type="match status" value="1"/>
</dbReference>